<reference evidence="2 3" key="1">
    <citation type="submission" date="2016-08" db="EMBL/GenBank/DDBJ databases">
        <title>The complete genome of Streptomyces subrutilus 10-1-1.</title>
        <authorList>
            <person name="Chen X."/>
        </authorList>
    </citation>
    <scope>NUCLEOTIDE SEQUENCE [LARGE SCALE GENOMIC DNA]</scope>
    <source>
        <strain evidence="2 3">10-1-1</strain>
    </source>
</reference>
<evidence type="ECO:0000313" key="3">
    <source>
        <dbReference type="Proteomes" id="UP000095705"/>
    </source>
</evidence>
<name>A0A1E5PMI2_9ACTN</name>
<feature type="region of interest" description="Disordered" evidence="1">
    <location>
        <begin position="1"/>
        <end position="20"/>
    </location>
</feature>
<evidence type="ECO:0000256" key="1">
    <source>
        <dbReference type="SAM" id="MobiDB-lite"/>
    </source>
</evidence>
<keyword evidence="3" id="KW-1185">Reference proteome</keyword>
<dbReference type="STRING" id="36818.BGK67_04705"/>
<accession>A0A1E5PMI2</accession>
<proteinExistence type="predicted"/>
<organism evidence="2 3">
    <name type="scientific">Streptomyces subrutilus</name>
    <dbReference type="NCBI Taxonomy" id="36818"/>
    <lineage>
        <taxon>Bacteria</taxon>
        <taxon>Bacillati</taxon>
        <taxon>Actinomycetota</taxon>
        <taxon>Actinomycetes</taxon>
        <taxon>Kitasatosporales</taxon>
        <taxon>Streptomycetaceae</taxon>
        <taxon>Streptomyces</taxon>
    </lineage>
</organism>
<evidence type="ECO:0000313" key="2">
    <source>
        <dbReference type="EMBL" id="OEJ30735.1"/>
    </source>
</evidence>
<comment type="caution">
    <text evidence="2">The sequence shown here is derived from an EMBL/GenBank/DDBJ whole genome shotgun (WGS) entry which is preliminary data.</text>
</comment>
<dbReference type="EMBL" id="MEHK01000001">
    <property type="protein sequence ID" value="OEJ30735.1"/>
    <property type="molecule type" value="Genomic_DNA"/>
</dbReference>
<sequence length="70" mass="8041">MFPAMQRISGRLRMSAGRPGWNQPGRETYLWPAQLTSPEGKLSLRTTQWDCGTVPWRGLVWSRPRLPSTE</sequence>
<dbReference type="Proteomes" id="UP000095705">
    <property type="component" value="Unassembled WGS sequence"/>
</dbReference>
<protein>
    <submittedName>
        <fullName evidence="2">Uncharacterized protein</fullName>
    </submittedName>
</protein>
<gene>
    <name evidence="2" type="ORF">BGK67_04705</name>
</gene>
<dbReference type="AlphaFoldDB" id="A0A1E5PMI2"/>